<dbReference type="AlphaFoldDB" id="A0A9N8GXV9"/>
<dbReference type="Pfam" id="PF02811">
    <property type="entry name" value="PHP"/>
    <property type="match status" value="1"/>
</dbReference>
<dbReference type="CDD" id="cd07438">
    <property type="entry name" value="PHP_HisPPase_AMP"/>
    <property type="match status" value="1"/>
</dbReference>
<dbReference type="PANTHER" id="PTHR42924:SF3">
    <property type="entry name" value="POLYMERASE_HISTIDINOL PHOSPHATASE N-TERMINAL DOMAIN-CONTAINING PROTEIN"/>
    <property type="match status" value="1"/>
</dbReference>
<organism evidence="2 3">
    <name type="scientific">Providencia rettgeri</name>
    <dbReference type="NCBI Taxonomy" id="587"/>
    <lineage>
        <taxon>Bacteria</taxon>
        <taxon>Pseudomonadati</taxon>
        <taxon>Pseudomonadota</taxon>
        <taxon>Gammaproteobacteria</taxon>
        <taxon>Enterobacterales</taxon>
        <taxon>Morganellaceae</taxon>
        <taxon>Providencia</taxon>
    </lineage>
</organism>
<comment type="caution">
    <text evidence="2">The sequence shown here is derived from an EMBL/GenBank/DDBJ whole genome shotgun (WGS) entry which is preliminary data.</text>
</comment>
<dbReference type="InterPro" id="IPR016195">
    <property type="entry name" value="Pol/histidinol_Pase-like"/>
</dbReference>
<dbReference type="SUPFAM" id="SSF89550">
    <property type="entry name" value="PHP domain-like"/>
    <property type="match status" value="1"/>
</dbReference>
<gene>
    <name evidence="2" type="ORF">GHA_01283</name>
</gene>
<dbReference type="InterPro" id="IPR004013">
    <property type="entry name" value="PHP_dom"/>
</dbReference>
<name>A0A9N8GXV9_PRORE</name>
<evidence type="ECO:0000259" key="1">
    <source>
        <dbReference type="SMART" id="SM00481"/>
    </source>
</evidence>
<keyword evidence="2" id="KW-0378">Hydrolase</keyword>
<dbReference type="Proteomes" id="UP000834611">
    <property type="component" value="Unassembled WGS sequence"/>
</dbReference>
<proteinExistence type="predicted"/>
<protein>
    <submittedName>
        <fullName evidence="2">Histidinol phosphatase and related hydrolases of the PHP family</fullName>
    </submittedName>
</protein>
<dbReference type="EMBL" id="CAHPSF010000002">
    <property type="protein sequence ID" value="CAB5681023.1"/>
    <property type="molecule type" value="Genomic_DNA"/>
</dbReference>
<dbReference type="Gene3D" id="1.10.150.650">
    <property type="match status" value="1"/>
</dbReference>
<evidence type="ECO:0000313" key="3">
    <source>
        <dbReference type="Proteomes" id="UP000834611"/>
    </source>
</evidence>
<dbReference type="InterPro" id="IPR052018">
    <property type="entry name" value="PHP_domain"/>
</dbReference>
<dbReference type="PANTHER" id="PTHR42924">
    <property type="entry name" value="EXONUCLEASE"/>
    <property type="match status" value="1"/>
</dbReference>
<dbReference type="InterPro" id="IPR003141">
    <property type="entry name" value="Pol/His_phosphatase_N"/>
</dbReference>
<dbReference type="NCBIfam" id="NF047791">
    <property type="entry name" value="RNaseRnm"/>
    <property type="match status" value="1"/>
</dbReference>
<evidence type="ECO:0000313" key="2">
    <source>
        <dbReference type="EMBL" id="CAB5681023.1"/>
    </source>
</evidence>
<dbReference type="GO" id="GO:0035312">
    <property type="term" value="F:5'-3' DNA exonuclease activity"/>
    <property type="evidence" value="ECO:0007669"/>
    <property type="project" value="TreeGrafter"/>
</dbReference>
<reference evidence="2" key="1">
    <citation type="submission" date="2020-05" db="EMBL/GenBank/DDBJ databases">
        <authorList>
            <person name="Delgado-Blas J."/>
        </authorList>
    </citation>
    <scope>NUCLEOTIDE SEQUENCE</scope>
    <source>
        <strain evidence="2">BB1453</strain>
    </source>
</reference>
<dbReference type="Gene3D" id="3.20.20.140">
    <property type="entry name" value="Metal-dependent hydrolases"/>
    <property type="match status" value="1"/>
</dbReference>
<feature type="domain" description="Polymerase/histidinol phosphatase N-terminal" evidence="1">
    <location>
        <begin position="20"/>
        <end position="87"/>
    </location>
</feature>
<dbReference type="GO" id="GO:0004534">
    <property type="term" value="F:5'-3' RNA exonuclease activity"/>
    <property type="evidence" value="ECO:0007669"/>
    <property type="project" value="TreeGrafter"/>
</dbReference>
<dbReference type="RefSeq" id="WP_269473469.1">
    <property type="nucleotide sequence ID" value="NZ_AP022372.1"/>
</dbReference>
<sequence>MEIGEDINMSTASPPLVTRYDLHSHTNASDGDLTPAELIERAVEKGVNILAITDHDTCEGVLEARRYLAEHERPIELVNGVEISTLWENIEIHIVGLNFSPSHPAMVQLLKTQSEHRLERGIEMGRRLQKAGIDDAWENAQRISGGGQVTRAHFAQYIVKIGKEKTINNVFKRFLSKGKTGYVPAKWCTIQDSIDAIHAAGGIAVLAHPSKYQLSNKWLRRLVAYFKQCGGDAMEVSHCQQPSIEKQYLAELANNANLYTSVGSDFHRPCSWIELGRNLWLPDDDKAVWTLWDTVKTAN</sequence>
<dbReference type="SMART" id="SM00481">
    <property type="entry name" value="POLIIIAc"/>
    <property type="match status" value="1"/>
</dbReference>
<accession>A0A9N8GXV9</accession>